<reference evidence="12" key="3">
    <citation type="submission" date="2015-06" db="UniProtKB">
        <authorList>
            <consortium name="EnsemblMetazoa"/>
        </authorList>
    </citation>
    <scope>IDENTIFICATION</scope>
</reference>
<feature type="region of interest" description="Disordered" evidence="8">
    <location>
        <begin position="508"/>
        <end position="530"/>
    </location>
</feature>
<feature type="transmembrane region" description="Helical" evidence="9">
    <location>
        <begin position="482"/>
        <end position="502"/>
    </location>
</feature>
<dbReference type="OrthoDB" id="5973539at2759"/>
<dbReference type="EMBL" id="AMQN01012272">
    <property type="status" value="NOT_ANNOTATED_CDS"/>
    <property type="molecule type" value="Genomic_DNA"/>
</dbReference>
<dbReference type="STRING" id="283909.R7TLS9"/>
<dbReference type="Pfam" id="PF00168">
    <property type="entry name" value="C2"/>
    <property type="match status" value="3"/>
</dbReference>
<protein>
    <recommendedName>
        <fullName evidence="10">C2 domain-containing protein</fullName>
    </recommendedName>
</protein>
<dbReference type="GO" id="GO:0046928">
    <property type="term" value="P:regulation of neurotransmitter secretion"/>
    <property type="evidence" value="ECO:0007669"/>
    <property type="project" value="TreeGrafter"/>
</dbReference>
<organism evidence="11">
    <name type="scientific">Capitella teleta</name>
    <name type="common">Polychaete worm</name>
    <dbReference type="NCBI Taxonomy" id="283909"/>
    <lineage>
        <taxon>Eukaryota</taxon>
        <taxon>Metazoa</taxon>
        <taxon>Spiralia</taxon>
        <taxon>Lophotrochozoa</taxon>
        <taxon>Annelida</taxon>
        <taxon>Polychaeta</taxon>
        <taxon>Sedentaria</taxon>
        <taxon>Scolecida</taxon>
        <taxon>Capitellidae</taxon>
        <taxon>Capitella</taxon>
    </lineage>
</organism>
<proteinExistence type="predicted"/>
<gene>
    <name evidence="11" type="ORF">CAPTEDRAFT_227763</name>
</gene>
<keyword evidence="6 9" id="KW-1133">Transmembrane helix</keyword>
<reference evidence="11 13" key="2">
    <citation type="journal article" date="2013" name="Nature">
        <title>Insights into bilaterian evolution from three spiralian genomes.</title>
        <authorList>
            <person name="Simakov O."/>
            <person name="Marletaz F."/>
            <person name="Cho S.J."/>
            <person name="Edsinger-Gonzales E."/>
            <person name="Havlak P."/>
            <person name="Hellsten U."/>
            <person name="Kuo D.H."/>
            <person name="Larsson T."/>
            <person name="Lv J."/>
            <person name="Arendt D."/>
            <person name="Savage R."/>
            <person name="Osoegawa K."/>
            <person name="de Jong P."/>
            <person name="Grimwood J."/>
            <person name="Chapman J.A."/>
            <person name="Shapiro H."/>
            <person name="Aerts A."/>
            <person name="Otillar R.P."/>
            <person name="Terry A.Y."/>
            <person name="Boore J.L."/>
            <person name="Grigoriev I.V."/>
            <person name="Lindberg D.R."/>
            <person name="Seaver E.C."/>
            <person name="Weisblat D.A."/>
            <person name="Putnam N.H."/>
            <person name="Rokhsar D.S."/>
        </authorList>
    </citation>
    <scope>NUCLEOTIDE SEQUENCE</scope>
    <source>
        <strain evidence="11 13">I ESC-2004</strain>
    </source>
</reference>
<dbReference type="PANTHER" id="PTHR45911">
    <property type="entry name" value="C2 DOMAIN-CONTAINING PROTEIN"/>
    <property type="match status" value="1"/>
</dbReference>
<keyword evidence="5" id="KW-0106">Calcium</keyword>
<evidence type="ECO:0000256" key="6">
    <source>
        <dbReference type="ARBA" id="ARBA00022989"/>
    </source>
</evidence>
<dbReference type="GO" id="GO:0005509">
    <property type="term" value="F:calcium ion binding"/>
    <property type="evidence" value="ECO:0007669"/>
    <property type="project" value="TreeGrafter"/>
</dbReference>
<evidence type="ECO:0000256" key="3">
    <source>
        <dbReference type="ARBA" id="ARBA00022723"/>
    </source>
</evidence>
<sequence>MEVILKEGRDLVIRDSCGTSDPYVKFKIGNRQVYKSRTIFKNLNPKWEEKFTIPIEDPFRPISLRVYDYDRGLNDDPMGGAEIDPSSLELDNTFSVYPDDPAYFKKQNKQSDAKDKKKTQTWSAIVTIVLVEGKGLMAMDDNGYSDPYVKFRLGNERYKSKYKSKTLKPRWLERFDLLMYDDQTSTLEISVWDHDIGGKDDIMGRADLDLSELAPEQTHRIWVELEDGAGEISCYISITGLAADHEASSIEHQKFTPEDREAIVKKYSLKNSARNMNDVGWLRVKVIKAQGLASADIGGKSDPFCVLELGNDRVQTHTEYKTLDPEWGKVFHFTIRDIHANLEVQVFDEDRDRKVEYLGKVAIPLLRIKRKERKWYGLKDRKLMHSVKGAVQLEMDVVFNHLKAAIRTVNPKEEKFVGADVKFKLAIMKKNIARVSKLAEAGVEGGLMLKSILAWESYPKSIGALIGFLVGVYSFELYMVPLSLLLVFLINLVVVHIVGNLMKEEEEYVDEEDDEDEDDDKNEKGEEKKSFKEKLQEIQDICLQVQEGLGMVATMGERVKNTFNWTVPWLAWLAMTALTIGTVVLYYVPIRYLLLAWGLNKFTKKLRKPNAIDNNELLDYLSRVPSDKELMMYRELRPDANIGTMKKRK</sequence>
<dbReference type="EnsemblMetazoa" id="CapteT227763">
    <property type="protein sequence ID" value="CapteP227763"/>
    <property type="gene ID" value="CapteG227763"/>
</dbReference>
<feature type="compositionally biased region" description="Acidic residues" evidence="8">
    <location>
        <begin position="508"/>
        <end position="520"/>
    </location>
</feature>
<evidence type="ECO:0000313" key="12">
    <source>
        <dbReference type="EnsemblMetazoa" id="CapteP227763"/>
    </source>
</evidence>
<feature type="domain" description="C2" evidence="10">
    <location>
        <begin position="105"/>
        <end position="223"/>
    </location>
</feature>
<dbReference type="Pfam" id="PF08372">
    <property type="entry name" value="PRT_C"/>
    <property type="match status" value="1"/>
</dbReference>
<name>R7TLS9_CAPTE</name>
<dbReference type="FunFam" id="2.60.40.150:FF:000167">
    <property type="entry name" value="Multiple C2 domains, transmembrane 2a"/>
    <property type="match status" value="1"/>
</dbReference>
<dbReference type="EMBL" id="KB309412">
    <property type="protein sequence ID" value="ELT94467.1"/>
    <property type="molecule type" value="Genomic_DNA"/>
</dbReference>
<dbReference type="InterPro" id="IPR013583">
    <property type="entry name" value="MCTP_C"/>
</dbReference>
<dbReference type="CDD" id="cd08377">
    <property type="entry name" value="C2C_MCTP_PRT"/>
    <property type="match status" value="1"/>
</dbReference>
<dbReference type="CDD" id="cd08376">
    <property type="entry name" value="C2B_MCTP_PRT"/>
    <property type="match status" value="1"/>
</dbReference>
<evidence type="ECO:0000256" key="5">
    <source>
        <dbReference type="ARBA" id="ARBA00022837"/>
    </source>
</evidence>
<keyword evidence="4" id="KW-0677">Repeat</keyword>
<evidence type="ECO:0000256" key="4">
    <source>
        <dbReference type="ARBA" id="ARBA00022737"/>
    </source>
</evidence>
<evidence type="ECO:0000313" key="11">
    <source>
        <dbReference type="EMBL" id="ELT94467.1"/>
    </source>
</evidence>
<dbReference type="HOGENOM" id="CLU_011170_1_1_1"/>
<keyword evidence="13" id="KW-1185">Reference proteome</keyword>
<feature type="transmembrane region" description="Helical" evidence="9">
    <location>
        <begin position="569"/>
        <end position="599"/>
    </location>
</feature>
<dbReference type="FunCoup" id="R7TLS9">
    <property type="interactions" value="115"/>
</dbReference>
<keyword evidence="7 9" id="KW-0472">Membrane</keyword>
<evidence type="ECO:0000256" key="1">
    <source>
        <dbReference type="ARBA" id="ARBA00004141"/>
    </source>
</evidence>
<dbReference type="SUPFAM" id="SSF49562">
    <property type="entry name" value="C2 domain (Calcium/lipid-binding domain, CaLB)"/>
    <property type="match status" value="3"/>
</dbReference>
<dbReference type="OMA" id="DCGPTLE"/>
<dbReference type="FunFam" id="2.60.40.150:FF:000050">
    <property type="entry name" value="Multiple C2 and transmembrane domain containing 1"/>
    <property type="match status" value="1"/>
</dbReference>
<evidence type="ECO:0000256" key="2">
    <source>
        <dbReference type="ARBA" id="ARBA00022692"/>
    </source>
</evidence>
<feature type="domain" description="C2" evidence="10">
    <location>
        <begin position="1"/>
        <end position="98"/>
    </location>
</feature>
<evidence type="ECO:0000256" key="9">
    <source>
        <dbReference type="SAM" id="Phobius"/>
    </source>
</evidence>
<feature type="domain" description="C2" evidence="10">
    <location>
        <begin position="257"/>
        <end position="380"/>
    </location>
</feature>
<keyword evidence="3" id="KW-0479">Metal-binding</keyword>
<reference evidence="13" key="1">
    <citation type="submission" date="2012-12" db="EMBL/GenBank/DDBJ databases">
        <authorList>
            <person name="Hellsten U."/>
            <person name="Grimwood J."/>
            <person name="Chapman J.A."/>
            <person name="Shapiro H."/>
            <person name="Aerts A."/>
            <person name="Otillar R.P."/>
            <person name="Terry A.Y."/>
            <person name="Boore J.L."/>
            <person name="Simakov O."/>
            <person name="Marletaz F."/>
            <person name="Cho S.-J."/>
            <person name="Edsinger-Gonzales E."/>
            <person name="Havlak P."/>
            <person name="Kuo D.-H."/>
            <person name="Larsson T."/>
            <person name="Lv J."/>
            <person name="Arendt D."/>
            <person name="Savage R."/>
            <person name="Osoegawa K."/>
            <person name="de Jong P."/>
            <person name="Lindberg D.R."/>
            <person name="Seaver E.C."/>
            <person name="Weisblat D.A."/>
            <person name="Putnam N.H."/>
            <person name="Grigoriev I.V."/>
            <person name="Rokhsar D.S."/>
        </authorList>
    </citation>
    <scope>NUCLEOTIDE SEQUENCE</scope>
    <source>
        <strain evidence="13">I ESC-2004</strain>
    </source>
</reference>
<dbReference type="Gene3D" id="2.60.40.150">
    <property type="entry name" value="C2 domain"/>
    <property type="match status" value="3"/>
</dbReference>
<evidence type="ECO:0000313" key="13">
    <source>
        <dbReference type="Proteomes" id="UP000014760"/>
    </source>
</evidence>
<dbReference type="PANTHER" id="PTHR45911:SF4">
    <property type="entry name" value="MULTIPLE C2 AND TRANSMEMBRANE DOMAIN-CONTAINING PROTEIN"/>
    <property type="match status" value="1"/>
</dbReference>
<dbReference type="AlphaFoldDB" id="R7TLS9"/>
<evidence type="ECO:0000259" key="10">
    <source>
        <dbReference type="PROSITE" id="PS50004"/>
    </source>
</evidence>
<accession>R7TLS9</accession>
<dbReference type="GO" id="GO:0030672">
    <property type="term" value="C:synaptic vesicle membrane"/>
    <property type="evidence" value="ECO:0007669"/>
    <property type="project" value="TreeGrafter"/>
</dbReference>
<dbReference type="PROSITE" id="PS50004">
    <property type="entry name" value="C2"/>
    <property type="match status" value="3"/>
</dbReference>
<dbReference type="SMART" id="SM00239">
    <property type="entry name" value="C2"/>
    <property type="match status" value="3"/>
</dbReference>
<dbReference type="InterPro" id="IPR035892">
    <property type="entry name" value="C2_domain_sf"/>
</dbReference>
<keyword evidence="2 9" id="KW-0812">Transmembrane</keyword>
<comment type="subcellular location">
    <subcellularLocation>
        <location evidence="1">Membrane</location>
        <topology evidence="1">Multi-pass membrane protein</topology>
    </subcellularLocation>
</comment>
<feature type="compositionally biased region" description="Basic and acidic residues" evidence="8">
    <location>
        <begin position="521"/>
        <end position="530"/>
    </location>
</feature>
<evidence type="ECO:0000256" key="8">
    <source>
        <dbReference type="SAM" id="MobiDB-lite"/>
    </source>
</evidence>
<evidence type="ECO:0000256" key="7">
    <source>
        <dbReference type="ARBA" id="ARBA00023136"/>
    </source>
</evidence>
<dbReference type="PRINTS" id="PR00360">
    <property type="entry name" value="C2DOMAIN"/>
</dbReference>
<dbReference type="InterPro" id="IPR000008">
    <property type="entry name" value="C2_dom"/>
</dbReference>
<dbReference type="Proteomes" id="UP000014760">
    <property type="component" value="Unassembled WGS sequence"/>
</dbReference>